<name>D7LX69_ARALL</name>
<protein>
    <submittedName>
        <fullName evidence="1">Predicted protein</fullName>
    </submittedName>
</protein>
<proteinExistence type="predicted"/>
<dbReference type="EMBL" id="GL348718">
    <property type="protein sequence ID" value="EFH50820.1"/>
    <property type="molecule type" value="Genomic_DNA"/>
</dbReference>
<evidence type="ECO:0000313" key="1">
    <source>
        <dbReference type="EMBL" id="EFH50820.1"/>
    </source>
</evidence>
<sequence>MRWVTTQTWWNPVVVVVKRNAGADQRWRREEEERGESGCDGEMEAEMEEASRVLTVHHRNQWLWSQAHFKVMLRKKKKKKKKWKKMKEKGQFKLGFCEASICRTSGSQTTRHFKTLISMSWMMESQSGVEDYEVATKLVNLFKGEWRREMFFFFN</sequence>
<dbReference type="Gramene" id="Al_scaffold_0006_3019">
    <property type="protein sequence ID" value="Al_scaffold_0006_3019"/>
    <property type="gene ID" value="Al_scaffold_0006_3019"/>
</dbReference>
<evidence type="ECO:0000313" key="2">
    <source>
        <dbReference type="Proteomes" id="UP000008694"/>
    </source>
</evidence>
<gene>
    <name evidence="1" type="ORF">ARALYDRAFT_662954</name>
</gene>
<organism evidence="2">
    <name type="scientific">Arabidopsis lyrata subsp. lyrata</name>
    <name type="common">Lyre-leaved rock-cress</name>
    <dbReference type="NCBI Taxonomy" id="81972"/>
    <lineage>
        <taxon>Eukaryota</taxon>
        <taxon>Viridiplantae</taxon>
        <taxon>Streptophyta</taxon>
        <taxon>Embryophyta</taxon>
        <taxon>Tracheophyta</taxon>
        <taxon>Spermatophyta</taxon>
        <taxon>Magnoliopsida</taxon>
        <taxon>eudicotyledons</taxon>
        <taxon>Gunneridae</taxon>
        <taxon>Pentapetalae</taxon>
        <taxon>rosids</taxon>
        <taxon>malvids</taxon>
        <taxon>Brassicales</taxon>
        <taxon>Brassicaceae</taxon>
        <taxon>Camelineae</taxon>
        <taxon>Arabidopsis</taxon>
    </lineage>
</organism>
<dbReference type="HOGENOM" id="CLU_1697914_0_0_1"/>
<keyword evidence="2" id="KW-1185">Reference proteome</keyword>
<dbReference type="Proteomes" id="UP000008694">
    <property type="component" value="Unassembled WGS sequence"/>
</dbReference>
<accession>D7LX69</accession>
<dbReference type="AlphaFoldDB" id="D7LX69"/>
<reference evidence="2" key="1">
    <citation type="journal article" date="2011" name="Nat. Genet.">
        <title>The Arabidopsis lyrata genome sequence and the basis of rapid genome size change.</title>
        <authorList>
            <person name="Hu T.T."/>
            <person name="Pattyn P."/>
            <person name="Bakker E.G."/>
            <person name="Cao J."/>
            <person name="Cheng J.-F."/>
            <person name="Clark R.M."/>
            <person name="Fahlgren N."/>
            <person name="Fawcett J.A."/>
            <person name="Grimwood J."/>
            <person name="Gundlach H."/>
            <person name="Haberer G."/>
            <person name="Hollister J.D."/>
            <person name="Ossowski S."/>
            <person name="Ottilar R.P."/>
            <person name="Salamov A.A."/>
            <person name="Schneeberger K."/>
            <person name="Spannagl M."/>
            <person name="Wang X."/>
            <person name="Yang L."/>
            <person name="Nasrallah M.E."/>
            <person name="Bergelson J."/>
            <person name="Carrington J.C."/>
            <person name="Gaut B.S."/>
            <person name="Schmutz J."/>
            <person name="Mayer K.F.X."/>
            <person name="Van de Peer Y."/>
            <person name="Grigoriev I.V."/>
            <person name="Nordborg M."/>
            <person name="Weigel D."/>
            <person name="Guo Y.-L."/>
        </authorList>
    </citation>
    <scope>NUCLEOTIDE SEQUENCE [LARGE SCALE GENOMIC DNA]</scope>
    <source>
        <strain evidence="2">cv. MN47</strain>
    </source>
</reference>